<dbReference type="InterPro" id="IPR049326">
    <property type="entry name" value="Rhodopsin_dom_fungi"/>
</dbReference>
<evidence type="ECO:0000259" key="8">
    <source>
        <dbReference type="Pfam" id="PF20684"/>
    </source>
</evidence>
<dbReference type="PANTHER" id="PTHR33048:SF146">
    <property type="entry name" value="INTEGRAL MEMBRANE PROTEIN"/>
    <property type="match status" value="1"/>
</dbReference>
<keyword evidence="4 7" id="KW-0472">Membrane</keyword>
<name>A0ABR1T2P6_9PEZI</name>
<dbReference type="Pfam" id="PF20684">
    <property type="entry name" value="Fung_rhodopsin"/>
    <property type="match status" value="1"/>
</dbReference>
<feature type="transmembrane region" description="Helical" evidence="7">
    <location>
        <begin position="12"/>
        <end position="30"/>
    </location>
</feature>
<protein>
    <recommendedName>
        <fullName evidence="8">Rhodopsin domain-containing protein</fullName>
    </recommendedName>
</protein>
<keyword evidence="2 7" id="KW-0812">Transmembrane</keyword>
<dbReference type="InterPro" id="IPR052337">
    <property type="entry name" value="SAT4-like"/>
</dbReference>
<evidence type="ECO:0000256" key="5">
    <source>
        <dbReference type="ARBA" id="ARBA00038359"/>
    </source>
</evidence>
<accession>A0ABR1T2P6</accession>
<keyword evidence="3 7" id="KW-1133">Transmembrane helix</keyword>
<evidence type="ECO:0000256" key="1">
    <source>
        <dbReference type="ARBA" id="ARBA00004141"/>
    </source>
</evidence>
<reference evidence="9 10" key="1">
    <citation type="submission" date="2023-01" db="EMBL/GenBank/DDBJ databases">
        <title>Analysis of 21 Apiospora genomes using comparative genomics revels a genus with tremendous synthesis potential of carbohydrate active enzymes and secondary metabolites.</title>
        <authorList>
            <person name="Sorensen T."/>
        </authorList>
    </citation>
    <scope>NUCLEOTIDE SEQUENCE [LARGE SCALE GENOMIC DNA]</scope>
    <source>
        <strain evidence="9 10">CBS 33761</strain>
    </source>
</reference>
<feature type="region of interest" description="Disordered" evidence="6">
    <location>
        <begin position="246"/>
        <end position="278"/>
    </location>
</feature>
<dbReference type="PANTHER" id="PTHR33048">
    <property type="entry name" value="PTH11-LIKE INTEGRAL MEMBRANE PROTEIN (AFU_ORTHOLOGUE AFUA_5G11245)"/>
    <property type="match status" value="1"/>
</dbReference>
<keyword evidence="10" id="KW-1185">Reference proteome</keyword>
<sequence>MSGLTPASFRGASIALMVITTVIAVARTTLTARKGVGVHWDDAWLSIGYILFMAVSGVYVGRTDLFFRIDDVFEGRSGPYAGLGSDIFSMKRMFFLTSPGLWVTLCVWQAYSVDVITDFTIMLLPIGLIRNLQMPIGRKLSLGVLFCLGISCIIAATLRVVRLGKVADTGPSPAWLALWSTIESSIGCGPGLYRKAKSIRMSQNRYKYETEGSSEAKMGSSSERSKLRGPATIGIPLATHLVTSTRATRNVDAGDSEEDLVSRKPGDSITVTKSVMVD</sequence>
<evidence type="ECO:0000256" key="2">
    <source>
        <dbReference type="ARBA" id="ARBA00022692"/>
    </source>
</evidence>
<comment type="caution">
    <text evidence="9">The sequence shown here is derived from an EMBL/GenBank/DDBJ whole genome shotgun (WGS) entry which is preliminary data.</text>
</comment>
<dbReference type="EMBL" id="JAQQWK010000006">
    <property type="protein sequence ID" value="KAK8040023.1"/>
    <property type="molecule type" value="Genomic_DNA"/>
</dbReference>
<organism evidence="9 10">
    <name type="scientific">Apiospora rasikravindrae</name>
    <dbReference type="NCBI Taxonomy" id="990691"/>
    <lineage>
        <taxon>Eukaryota</taxon>
        <taxon>Fungi</taxon>
        <taxon>Dikarya</taxon>
        <taxon>Ascomycota</taxon>
        <taxon>Pezizomycotina</taxon>
        <taxon>Sordariomycetes</taxon>
        <taxon>Xylariomycetidae</taxon>
        <taxon>Amphisphaeriales</taxon>
        <taxon>Apiosporaceae</taxon>
        <taxon>Apiospora</taxon>
    </lineage>
</organism>
<feature type="transmembrane region" description="Helical" evidence="7">
    <location>
        <begin position="42"/>
        <end position="61"/>
    </location>
</feature>
<evidence type="ECO:0000256" key="6">
    <source>
        <dbReference type="SAM" id="MobiDB-lite"/>
    </source>
</evidence>
<evidence type="ECO:0000256" key="7">
    <source>
        <dbReference type="SAM" id="Phobius"/>
    </source>
</evidence>
<feature type="transmembrane region" description="Helical" evidence="7">
    <location>
        <begin position="101"/>
        <end position="128"/>
    </location>
</feature>
<feature type="domain" description="Rhodopsin" evidence="8">
    <location>
        <begin position="108"/>
        <end position="187"/>
    </location>
</feature>
<feature type="compositionally biased region" description="Polar residues" evidence="6">
    <location>
        <begin position="269"/>
        <end position="278"/>
    </location>
</feature>
<evidence type="ECO:0000313" key="9">
    <source>
        <dbReference type="EMBL" id="KAK8040023.1"/>
    </source>
</evidence>
<evidence type="ECO:0000256" key="3">
    <source>
        <dbReference type="ARBA" id="ARBA00022989"/>
    </source>
</evidence>
<comment type="subcellular location">
    <subcellularLocation>
        <location evidence="1">Membrane</location>
        <topology evidence="1">Multi-pass membrane protein</topology>
    </subcellularLocation>
</comment>
<evidence type="ECO:0000313" key="10">
    <source>
        <dbReference type="Proteomes" id="UP001444661"/>
    </source>
</evidence>
<feature type="transmembrane region" description="Helical" evidence="7">
    <location>
        <begin position="140"/>
        <end position="161"/>
    </location>
</feature>
<proteinExistence type="inferred from homology"/>
<evidence type="ECO:0000256" key="4">
    <source>
        <dbReference type="ARBA" id="ARBA00023136"/>
    </source>
</evidence>
<dbReference type="Proteomes" id="UP001444661">
    <property type="component" value="Unassembled WGS sequence"/>
</dbReference>
<feature type="transmembrane region" description="Helical" evidence="7">
    <location>
        <begin position="173"/>
        <end position="193"/>
    </location>
</feature>
<comment type="similarity">
    <text evidence="5">Belongs to the SAT4 family.</text>
</comment>
<gene>
    <name evidence="9" type="ORF">PG993_008434</name>
</gene>